<dbReference type="RefSeq" id="WP_110271458.1">
    <property type="nucleotide sequence ID" value="NZ_CP029289.2"/>
</dbReference>
<protein>
    <recommendedName>
        <fullName evidence="3">DUF929 domain-containing protein</fullName>
    </recommendedName>
</protein>
<dbReference type="GeneID" id="36833341"/>
<dbReference type="KEGG" id="abri:DFR85_14255"/>
<organism evidence="1 2">
    <name type="scientific">Acidianus brierleyi</name>
    <dbReference type="NCBI Taxonomy" id="41673"/>
    <lineage>
        <taxon>Archaea</taxon>
        <taxon>Thermoproteota</taxon>
        <taxon>Thermoprotei</taxon>
        <taxon>Sulfolobales</taxon>
        <taxon>Sulfolobaceae</taxon>
        <taxon>Acidianus</taxon>
    </lineage>
</organism>
<evidence type="ECO:0000313" key="1">
    <source>
        <dbReference type="EMBL" id="AWR95580.1"/>
    </source>
</evidence>
<dbReference type="Proteomes" id="UP000248044">
    <property type="component" value="Chromosome"/>
</dbReference>
<evidence type="ECO:0000313" key="2">
    <source>
        <dbReference type="Proteomes" id="UP000248044"/>
    </source>
</evidence>
<dbReference type="OrthoDB" id="57485at2157"/>
<dbReference type="InterPro" id="IPR009272">
    <property type="entry name" value="DUF929"/>
</dbReference>
<proteinExistence type="predicted"/>
<accession>A0A2U9IHU0</accession>
<dbReference type="EMBL" id="CP029289">
    <property type="protein sequence ID" value="AWR95580.1"/>
    <property type="molecule type" value="Genomic_DNA"/>
</dbReference>
<sequence length="257" mass="28208">MMKKTIIAIIALIVIIAGISYYELVPKTSSQSVSETVPFGKFIKVSNVDYAPPGKVEIFEQSWIGCPVGATASWVIYMIISHYGKVSYYTHYSDPYDKVAANIPGIIFTGFTPNSSLEFNVVYTYNEYLNATPTGTPVSVQNLISVGKKELEESLPQNISKLFIEYETQVPVEGYHNASAYIVSPPHLNFGLIITGPNGTYVLTTPLVNPNVLKGDSITYVMQNMYNITTLVNAASYLQEIINEAYGSSAPIVNCIT</sequence>
<gene>
    <name evidence="1" type="ORF">DFR85_14255</name>
</gene>
<reference evidence="1 2" key="1">
    <citation type="submission" date="2018-05" db="EMBL/GenBank/DDBJ databases">
        <title>Complete Genome Sequences of Extremely Thermoacidophilic, Metal-Mobilizing Type-Strain Members of the Archaeal Family Sulfolobaceae: Acidianus brierleyi DSM-1651T, Acidianus sulfidivorans DSM-18786T, Metallosphaera hakonensis DSM-7519T, and Metallosphaera prunae DSM-10039T.</title>
        <authorList>
            <person name="Counts J.A."/>
            <person name="Kelly R.M."/>
        </authorList>
    </citation>
    <scope>NUCLEOTIDE SEQUENCE [LARGE SCALE GENOMIC DNA]</scope>
    <source>
        <strain evidence="1 2">DSM 1651</strain>
    </source>
</reference>
<keyword evidence="2" id="KW-1185">Reference proteome</keyword>
<name>A0A2U9IHU0_9CREN</name>
<evidence type="ECO:0008006" key="3">
    <source>
        <dbReference type="Google" id="ProtNLM"/>
    </source>
</evidence>
<dbReference type="AlphaFoldDB" id="A0A2U9IHU0"/>
<dbReference type="Pfam" id="PF06053">
    <property type="entry name" value="DUF929"/>
    <property type="match status" value="1"/>
</dbReference>